<gene>
    <name evidence="1" type="ORF">SAMN05444007_105275</name>
</gene>
<evidence type="ECO:0000313" key="2">
    <source>
        <dbReference type="Proteomes" id="UP000199379"/>
    </source>
</evidence>
<reference evidence="1 2" key="1">
    <citation type="submission" date="2016-10" db="EMBL/GenBank/DDBJ databases">
        <authorList>
            <person name="de Groot N.N."/>
        </authorList>
    </citation>
    <scope>NUCLEOTIDE SEQUENCE [LARGE SCALE GENOMIC DNA]</scope>
    <source>
        <strain evidence="1 2">DSM 29340</strain>
    </source>
</reference>
<dbReference type="GO" id="GO:0016740">
    <property type="term" value="F:transferase activity"/>
    <property type="evidence" value="ECO:0007669"/>
    <property type="project" value="UniProtKB-KW"/>
</dbReference>
<dbReference type="Pfam" id="PF13704">
    <property type="entry name" value="Glyco_tranf_2_4"/>
    <property type="match status" value="1"/>
</dbReference>
<dbReference type="Proteomes" id="UP000199379">
    <property type="component" value="Unassembled WGS sequence"/>
</dbReference>
<evidence type="ECO:0000313" key="1">
    <source>
        <dbReference type="EMBL" id="SEJ57482.1"/>
    </source>
</evidence>
<keyword evidence="1" id="KW-0808">Transferase</keyword>
<name>A0A1H7A644_9RHOB</name>
<proteinExistence type="predicted"/>
<sequence>MTATWGLVATVKAPTRDILRFAAHHIELGAHRLYIHLDAADPQAHAALKAHPKVRVFDCDADFWARTGKPRPDKHQVRQSANATRTYARAEVDWLAHIDVDEFLWSDRPVATQLAALPSDIFCARVRPIEALAGDGGAFKAPVPPGPGRAAIAERIYPGIGAHVPAGFLSHVQGKLFLRTGRPDVSFRIHNVYAGGVENPGQTELAGMDLCHFHAADWEHWLSLYRYRLAQGSYRSELRPGRPRPQGGMTLHDLMSLAERTDGPEGLRKIFDTLCVDTPALRERLSAEGLLRLRELNLNESLARHFPRHAQPVP</sequence>
<dbReference type="EMBL" id="FNYD01000005">
    <property type="protein sequence ID" value="SEJ57482.1"/>
    <property type="molecule type" value="Genomic_DNA"/>
</dbReference>
<dbReference type="AlphaFoldDB" id="A0A1H7A644"/>
<keyword evidence="2" id="KW-1185">Reference proteome</keyword>
<dbReference type="RefSeq" id="WP_229724225.1">
    <property type="nucleotide sequence ID" value="NZ_BMGV01000005.1"/>
</dbReference>
<dbReference type="STRING" id="1227549.SAMN05444007_105275"/>
<accession>A0A1H7A644</accession>
<protein>
    <submittedName>
        <fullName evidence="1">Glycosyl transferase family 2</fullName>
    </submittedName>
</protein>
<organism evidence="1 2">
    <name type="scientific">Cribrihabitans marinus</name>
    <dbReference type="NCBI Taxonomy" id="1227549"/>
    <lineage>
        <taxon>Bacteria</taxon>
        <taxon>Pseudomonadati</taxon>
        <taxon>Pseudomonadota</taxon>
        <taxon>Alphaproteobacteria</taxon>
        <taxon>Rhodobacterales</taxon>
        <taxon>Paracoccaceae</taxon>
        <taxon>Cribrihabitans</taxon>
    </lineage>
</organism>